<dbReference type="EMBL" id="JAGFNK010000238">
    <property type="protein sequence ID" value="KAI9456297.1"/>
    <property type="molecule type" value="Genomic_DNA"/>
</dbReference>
<reference evidence="1" key="1">
    <citation type="submission" date="2021-03" db="EMBL/GenBank/DDBJ databases">
        <title>Evolutionary priming and transition to the ectomycorrhizal habit in an iconic lineage of mushroom-forming fungi: is preadaptation a requirement?</title>
        <authorList>
            <consortium name="DOE Joint Genome Institute"/>
            <person name="Looney B.P."/>
            <person name="Miyauchi S."/>
            <person name="Morin E."/>
            <person name="Drula E."/>
            <person name="Courty P.E."/>
            <person name="Chicoki N."/>
            <person name="Fauchery L."/>
            <person name="Kohler A."/>
            <person name="Kuo A."/>
            <person name="LaButti K."/>
            <person name="Pangilinan J."/>
            <person name="Lipzen A."/>
            <person name="Riley R."/>
            <person name="Andreopoulos W."/>
            <person name="He G."/>
            <person name="Johnson J."/>
            <person name="Barry K.W."/>
            <person name="Grigoriev I.V."/>
            <person name="Nagy L."/>
            <person name="Hibbett D."/>
            <person name="Henrissat B."/>
            <person name="Matheny P.B."/>
            <person name="Labbe J."/>
            <person name="Martin A.F."/>
        </authorList>
    </citation>
    <scope>NUCLEOTIDE SEQUENCE</scope>
    <source>
        <strain evidence="1">BPL698</strain>
    </source>
</reference>
<dbReference type="Proteomes" id="UP001207468">
    <property type="component" value="Unassembled WGS sequence"/>
</dbReference>
<comment type="caution">
    <text evidence="1">The sequence shown here is derived from an EMBL/GenBank/DDBJ whole genome shotgun (WGS) entry which is preliminary data.</text>
</comment>
<protein>
    <submittedName>
        <fullName evidence="1">Uncharacterized protein</fullName>
    </submittedName>
</protein>
<accession>A0ACC0U0F3</accession>
<evidence type="ECO:0000313" key="1">
    <source>
        <dbReference type="EMBL" id="KAI9456297.1"/>
    </source>
</evidence>
<name>A0ACC0U0F3_9AGAM</name>
<evidence type="ECO:0000313" key="2">
    <source>
        <dbReference type="Proteomes" id="UP001207468"/>
    </source>
</evidence>
<gene>
    <name evidence="1" type="ORF">F5148DRAFT_1224467</name>
</gene>
<keyword evidence="2" id="KW-1185">Reference proteome</keyword>
<organism evidence="1 2">
    <name type="scientific">Russula earlei</name>
    <dbReference type="NCBI Taxonomy" id="71964"/>
    <lineage>
        <taxon>Eukaryota</taxon>
        <taxon>Fungi</taxon>
        <taxon>Dikarya</taxon>
        <taxon>Basidiomycota</taxon>
        <taxon>Agaricomycotina</taxon>
        <taxon>Agaricomycetes</taxon>
        <taxon>Russulales</taxon>
        <taxon>Russulaceae</taxon>
        <taxon>Russula</taxon>
    </lineage>
</organism>
<sequence length="312" mass="34191">MSYNYYRYAPGWGTHQFQIGAPPLPAYQPLPSWTGQDFYSAHAMGFDPDYYHNTISRLSSGMGGFGKHEARMWHRRAYAGLGEVTRMMPQEIGAAAAYEAYRQVKYGTNVYQFLYSDYERQREALRALAIAEAVSLWQDTGRAVDQYGLQMACDEAAATATNIITERELDDGYGMGFGGSHRSRRNSFNAYPVSGYASSGGYAGSAYAGSAYGGGSPLMMGGNLPPSPLGGAMPMPGAQFPGIPYTSSVGMGMPMYGGYAGSYGSPGYDYLGGYASLPGTPAAVLLAPPEDHHRHRHRHRHRRHRHRSHDRY</sequence>
<proteinExistence type="predicted"/>